<keyword evidence="2" id="KW-1185">Reference proteome</keyword>
<evidence type="ECO:0000313" key="1">
    <source>
        <dbReference type="EMBL" id="GAU24255.1"/>
    </source>
</evidence>
<proteinExistence type="predicted"/>
<gene>
    <name evidence="1" type="ORF">TSUD_23910</name>
</gene>
<reference evidence="2" key="1">
    <citation type="journal article" date="2017" name="Front. Plant Sci.">
        <title>Climate Clever Clovers: New Paradigm to Reduce the Environmental Footprint of Ruminants by Breeding Low Methanogenic Forages Utilizing Haplotype Variation.</title>
        <authorList>
            <person name="Kaur P."/>
            <person name="Appels R."/>
            <person name="Bayer P.E."/>
            <person name="Keeble-Gagnere G."/>
            <person name="Wang J."/>
            <person name="Hirakawa H."/>
            <person name="Shirasawa K."/>
            <person name="Vercoe P."/>
            <person name="Stefanova K."/>
            <person name="Durmic Z."/>
            <person name="Nichols P."/>
            <person name="Revell C."/>
            <person name="Isobe S.N."/>
            <person name="Edwards D."/>
            <person name="Erskine W."/>
        </authorList>
    </citation>
    <scope>NUCLEOTIDE SEQUENCE [LARGE SCALE GENOMIC DNA]</scope>
    <source>
        <strain evidence="2">cv. Daliak</strain>
    </source>
</reference>
<sequence>MECDWAKKKRTKISNQSHLSEQIYAGFRVGSRCYNQIDFSKSTTALSGHNKNWNSPSNNALTLNVDDSRWGISLRGMEVVLEL</sequence>
<dbReference type="Proteomes" id="UP000242715">
    <property type="component" value="Unassembled WGS sequence"/>
</dbReference>
<dbReference type="AlphaFoldDB" id="A0A2Z6MLK9"/>
<organism evidence="1 2">
    <name type="scientific">Trifolium subterraneum</name>
    <name type="common">Subterranean clover</name>
    <dbReference type="NCBI Taxonomy" id="3900"/>
    <lineage>
        <taxon>Eukaryota</taxon>
        <taxon>Viridiplantae</taxon>
        <taxon>Streptophyta</taxon>
        <taxon>Embryophyta</taxon>
        <taxon>Tracheophyta</taxon>
        <taxon>Spermatophyta</taxon>
        <taxon>Magnoliopsida</taxon>
        <taxon>eudicotyledons</taxon>
        <taxon>Gunneridae</taxon>
        <taxon>Pentapetalae</taxon>
        <taxon>rosids</taxon>
        <taxon>fabids</taxon>
        <taxon>Fabales</taxon>
        <taxon>Fabaceae</taxon>
        <taxon>Papilionoideae</taxon>
        <taxon>50 kb inversion clade</taxon>
        <taxon>NPAAA clade</taxon>
        <taxon>Hologalegina</taxon>
        <taxon>IRL clade</taxon>
        <taxon>Trifolieae</taxon>
        <taxon>Trifolium</taxon>
    </lineage>
</organism>
<dbReference type="EMBL" id="DF973286">
    <property type="protein sequence ID" value="GAU24255.1"/>
    <property type="molecule type" value="Genomic_DNA"/>
</dbReference>
<name>A0A2Z6MLK9_TRISU</name>
<accession>A0A2Z6MLK9</accession>
<protein>
    <submittedName>
        <fullName evidence="1">Uncharacterized protein</fullName>
    </submittedName>
</protein>
<evidence type="ECO:0000313" key="2">
    <source>
        <dbReference type="Proteomes" id="UP000242715"/>
    </source>
</evidence>